<sequence length="1279" mass="136425">MSLTPESTHQPTAGSSNLSGLFKGNRSRRNSRIDDSSTLSLASNGLSNDGSTTAKRPSLDGALDKLMDKTRRQSDDRRSSISSEKSGSTQNRVSKLFSRRKAKKKTNNPGASMSTEELEQELQSRRGSGLHFLPNPNPSEESLQLHKSVASSLLTEDSDVDSPPPRPTLSPRQSHAGYLTLSSPLIASETRGSNAFGPAVETSQSLDDTLAPEHASTSDVYSSQKRSTSPVGKLKDAFVPARRSTTPKLVGPGETDTVKSAGSNGGLGNLFAGKKGDSGSRRGSKDTEELPQHTNTGVSAGESTVSINSTASPRRIDTSASVPSTPLSVHEAPTTLITPPTPTEPRAPRSGKVASNVLKSATDGALHKTSQSESNIVTSPSGNMISHRRARSGTNPPSKLSNSISAPLTPTVEEAKTPGGTLTSLQASSSSFFSSVFSAAQNAANSLTNTIGTINNNPRNRSGTGGSDQSKENQSGGEEVIPGSPENTIKKKPLAIETLGSGNLSFSHLGIVDPSEPSPMASKTDLSNGSTLDNDEAAANAEDTAAARAISAAYLDRPNGDEKAGSTTESMSGDRDRSRSFTGIIGDRTPPRTPANDLDSSGIRRSGSVRSRISEKTKGRRHRGSSATTGHSAIAAAISQTHTGLANPSSSAQRLTGFAVASSKRNRDFHGLFRSVPEDDYLIEDYSAALQKDILLHGRLYVSEGHMCFSSNILGWVTNLVISFDEVVSVEKKSTAVIFPNAIVIQTLHARNVFASFVSRDSTYDLIIGIWKISHPNLKSSVNGVMLDNEGTGDKTEKAESMGTNDDSEEGSDDEVYDEDAEEEEDNASYTEGGEGSIVGSDLGDLQSVSRKTSAAVVGQPVANGTAKDINAVEAALTGAVASADFPGPTTHAPTDCGDGTSHYDKLLVDTVIAAPLGKIYSMMFGPASGSFMRKWLIDEQKSMDLQLEDDGKGVGPHAKTFSYSFIKPLYAAIGPKQTKCIINQSLEQFDLEKAVTVLCSTQNPDVPSGNIFVVKTRYCLSWGPNNGTRLIMTCTVEWSGKSWLKGPIEKGANDGQTQYAKDIVAALRAAVSAKPLLKSAPKGKAGKGRRRKEISDAPAPVDSHTTSNTRDRAGNASRGLLEPLRSVFGPIVDLLGTATVITAIFFILASLFWFSRPSSGPGVNMGGIGLSGIATPQRIAAYEEIWRREESELWKWLEDRMALDRISADVLRDEEDLDRRRRLRKSKSMEGRLEDEAMTEREIDEAIRVTQERLEALKDAVERRKQKGRKERDASIPG</sequence>
<feature type="region of interest" description="Disordered" evidence="6">
    <location>
        <begin position="1"/>
        <end position="421"/>
    </location>
</feature>
<feature type="region of interest" description="Disordered" evidence="6">
    <location>
        <begin position="1080"/>
        <end position="1116"/>
    </location>
</feature>
<dbReference type="PROSITE" id="PS51778">
    <property type="entry name" value="VAST"/>
    <property type="match status" value="1"/>
</dbReference>
<feature type="compositionally biased region" description="Polar residues" evidence="6">
    <location>
        <begin position="215"/>
        <end position="230"/>
    </location>
</feature>
<evidence type="ECO:0000256" key="3">
    <source>
        <dbReference type="ARBA" id="ARBA00022692"/>
    </source>
</evidence>
<feature type="domain" description="VASt" evidence="8">
    <location>
        <begin position="903"/>
        <end position="1076"/>
    </location>
</feature>
<evidence type="ECO:0000256" key="6">
    <source>
        <dbReference type="SAM" id="MobiDB-lite"/>
    </source>
</evidence>
<organism evidence="9 10">
    <name type="scientific">Patellaria atrata CBS 101060</name>
    <dbReference type="NCBI Taxonomy" id="1346257"/>
    <lineage>
        <taxon>Eukaryota</taxon>
        <taxon>Fungi</taxon>
        <taxon>Dikarya</taxon>
        <taxon>Ascomycota</taxon>
        <taxon>Pezizomycotina</taxon>
        <taxon>Dothideomycetes</taxon>
        <taxon>Dothideomycetes incertae sedis</taxon>
        <taxon>Patellariales</taxon>
        <taxon>Patellariaceae</taxon>
        <taxon>Patellaria</taxon>
    </lineage>
</organism>
<dbReference type="Pfam" id="PF16016">
    <property type="entry name" value="VASt"/>
    <property type="match status" value="1"/>
</dbReference>
<comment type="caution">
    <text evidence="9">The sequence shown here is derived from an EMBL/GenBank/DDBJ whole genome shotgun (WGS) entry which is preliminary data.</text>
</comment>
<dbReference type="EMBL" id="MU006102">
    <property type="protein sequence ID" value="KAF2836707.1"/>
    <property type="molecule type" value="Genomic_DNA"/>
</dbReference>
<comment type="subcellular location">
    <subcellularLocation>
        <location evidence="1">Membrane</location>
        <topology evidence="1">Single-pass membrane protein</topology>
    </subcellularLocation>
</comment>
<dbReference type="Proteomes" id="UP000799429">
    <property type="component" value="Unassembled WGS sequence"/>
</dbReference>
<feature type="compositionally biased region" description="Polar residues" evidence="6">
    <location>
        <begin position="392"/>
        <end position="408"/>
    </location>
</feature>
<dbReference type="GO" id="GO:0032934">
    <property type="term" value="F:sterol binding"/>
    <property type="evidence" value="ECO:0007669"/>
    <property type="project" value="TreeGrafter"/>
</dbReference>
<evidence type="ECO:0000256" key="5">
    <source>
        <dbReference type="ARBA" id="ARBA00023136"/>
    </source>
</evidence>
<evidence type="ECO:0000256" key="2">
    <source>
        <dbReference type="ARBA" id="ARBA00006582"/>
    </source>
</evidence>
<accession>A0A9P4S7K3</accession>
<feature type="region of interest" description="Disordered" evidence="6">
    <location>
        <begin position="510"/>
        <end position="534"/>
    </location>
</feature>
<evidence type="ECO:0000313" key="9">
    <source>
        <dbReference type="EMBL" id="KAF2836707.1"/>
    </source>
</evidence>
<dbReference type="GO" id="GO:0120015">
    <property type="term" value="F:sterol transfer activity"/>
    <property type="evidence" value="ECO:0007669"/>
    <property type="project" value="TreeGrafter"/>
</dbReference>
<feature type="compositionally biased region" description="Acidic residues" evidence="6">
    <location>
        <begin position="806"/>
        <end position="827"/>
    </location>
</feature>
<evidence type="ECO:0000313" key="10">
    <source>
        <dbReference type="Proteomes" id="UP000799429"/>
    </source>
</evidence>
<feature type="compositionally biased region" description="Low complexity" evidence="6">
    <location>
        <begin position="600"/>
        <end position="611"/>
    </location>
</feature>
<evidence type="ECO:0000256" key="1">
    <source>
        <dbReference type="ARBA" id="ARBA00004167"/>
    </source>
</evidence>
<dbReference type="Gene3D" id="2.30.29.30">
    <property type="entry name" value="Pleckstrin-homology domain (PH domain)/Phosphotyrosine-binding domain (PTB)"/>
    <property type="match status" value="1"/>
</dbReference>
<keyword evidence="4 7" id="KW-1133">Transmembrane helix</keyword>
<feature type="region of interest" description="Disordered" evidence="6">
    <location>
        <begin position="553"/>
        <end position="630"/>
    </location>
</feature>
<dbReference type="PANTHER" id="PTHR23319">
    <property type="entry name" value="GRAM DOMAIN CONTAINING 1B, ISOFORM E"/>
    <property type="match status" value="1"/>
</dbReference>
<dbReference type="GO" id="GO:0005789">
    <property type="term" value="C:endoplasmic reticulum membrane"/>
    <property type="evidence" value="ECO:0007669"/>
    <property type="project" value="TreeGrafter"/>
</dbReference>
<gene>
    <name evidence="9" type="ORF">M501DRAFT_939097</name>
</gene>
<name>A0A9P4S7K3_9PEZI</name>
<feature type="region of interest" description="Disordered" evidence="6">
    <location>
        <begin position="784"/>
        <end position="843"/>
    </location>
</feature>
<feature type="compositionally biased region" description="Basic residues" evidence="6">
    <location>
        <begin position="97"/>
        <end position="106"/>
    </location>
</feature>
<dbReference type="InterPro" id="IPR011993">
    <property type="entry name" value="PH-like_dom_sf"/>
</dbReference>
<feature type="region of interest" description="Disordered" evidence="6">
    <location>
        <begin position="449"/>
        <end position="489"/>
    </location>
</feature>
<proteinExistence type="inferred from homology"/>
<comment type="similarity">
    <text evidence="2">Belongs to the YSP2 family.</text>
</comment>
<reference evidence="9" key="1">
    <citation type="journal article" date="2020" name="Stud. Mycol.">
        <title>101 Dothideomycetes genomes: a test case for predicting lifestyles and emergence of pathogens.</title>
        <authorList>
            <person name="Haridas S."/>
            <person name="Albert R."/>
            <person name="Binder M."/>
            <person name="Bloem J."/>
            <person name="Labutti K."/>
            <person name="Salamov A."/>
            <person name="Andreopoulos B."/>
            <person name="Baker S."/>
            <person name="Barry K."/>
            <person name="Bills G."/>
            <person name="Bluhm B."/>
            <person name="Cannon C."/>
            <person name="Castanera R."/>
            <person name="Culley D."/>
            <person name="Daum C."/>
            <person name="Ezra D."/>
            <person name="Gonzalez J."/>
            <person name="Henrissat B."/>
            <person name="Kuo A."/>
            <person name="Liang C."/>
            <person name="Lipzen A."/>
            <person name="Lutzoni F."/>
            <person name="Magnuson J."/>
            <person name="Mondo S."/>
            <person name="Nolan M."/>
            <person name="Ohm R."/>
            <person name="Pangilinan J."/>
            <person name="Park H.-J."/>
            <person name="Ramirez L."/>
            <person name="Alfaro M."/>
            <person name="Sun H."/>
            <person name="Tritt A."/>
            <person name="Yoshinaga Y."/>
            <person name="Zwiers L.-H."/>
            <person name="Turgeon B."/>
            <person name="Goodwin S."/>
            <person name="Spatafora J."/>
            <person name="Crous P."/>
            <person name="Grigoriev I."/>
        </authorList>
    </citation>
    <scope>NUCLEOTIDE SEQUENCE</scope>
    <source>
        <strain evidence="9">CBS 101060</strain>
    </source>
</reference>
<dbReference type="CDD" id="cd13220">
    <property type="entry name" value="PH-GRAM_GRAMDC"/>
    <property type="match status" value="1"/>
</dbReference>
<dbReference type="InterPro" id="IPR031968">
    <property type="entry name" value="VASt"/>
</dbReference>
<feature type="compositionally biased region" description="Basic and acidic residues" evidence="6">
    <location>
        <begin position="274"/>
        <end position="291"/>
    </location>
</feature>
<protein>
    <recommendedName>
        <fullName evidence="8">VASt domain-containing protein</fullName>
    </recommendedName>
</protein>
<feature type="compositionally biased region" description="Polar residues" evidence="6">
    <location>
        <begin position="1"/>
        <end position="19"/>
    </location>
</feature>
<dbReference type="GO" id="GO:0032366">
    <property type="term" value="P:intracellular sterol transport"/>
    <property type="evidence" value="ECO:0007669"/>
    <property type="project" value="TreeGrafter"/>
</dbReference>
<dbReference type="OrthoDB" id="2162691at2759"/>
<dbReference type="AlphaFoldDB" id="A0A9P4S7K3"/>
<dbReference type="GO" id="GO:0032541">
    <property type="term" value="C:cortical endoplasmic reticulum"/>
    <property type="evidence" value="ECO:0007669"/>
    <property type="project" value="TreeGrafter"/>
</dbReference>
<dbReference type="InterPro" id="IPR051482">
    <property type="entry name" value="Cholesterol_transport"/>
</dbReference>
<evidence type="ECO:0000259" key="8">
    <source>
        <dbReference type="PROSITE" id="PS51778"/>
    </source>
</evidence>
<dbReference type="PANTHER" id="PTHR23319:SF4">
    <property type="entry name" value="GRAM DOMAIN CONTAINING 1B, ISOFORM E"/>
    <property type="match status" value="1"/>
</dbReference>
<feature type="compositionally biased region" description="Polar residues" evidence="6">
    <location>
        <begin position="38"/>
        <end position="55"/>
    </location>
</feature>
<dbReference type="GO" id="GO:0140268">
    <property type="term" value="C:endoplasmic reticulum-plasma membrane contact site"/>
    <property type="evidence" value="ECO:0007669"/>
    <property type="project" value="TreeGrafter"/>
</dbReference>
<dbReference type="GO" id="GO:0005886">
    <property type="term" value="C:plasma membrane"/>
    <property type="evidence" value="ECO:0007669"/>
    <property type="project" value="TreeGrafter"/>
</dbReference>
<keyword evidence="3 7" id="KW-0812">Transmembrane</keyword>
<feature type="compositionally biased region" description="Polar residues" evidence="6">
    <location>
        <begin position="368"/>
        <end position="384"/>
    </location>
</feature>
<evidence type="ECO:0000256" key="4">
    <source>
        <dbReference type="ARBA" id="ARBA00022989"/>
    </source>
</evidence>
<dbReference type="SMART" id="SM00568">
    <property type="entry name" value="GRAM"/>
    <property type="match status" value="1"/>
</dbReference>
<feature type="compositionally biased region" description="Polar residues" evidence="6">
    <location>
        <begin position="449"/>
        <end position="462"/>
    </location>
</feature>
<dbReference type="GO" id="GO:0005739">
    <property type="term" value="C:mitochondrion"/>
    <property type="evidence" value="ECO:0007669"/>
    <property type="project" value="TreeGrafter"/>
</dbReference>
<keyword evidence="5 7" id="KW-0472">Membrane</keyword>
<feature type="compositionally biased region" description="Polar residues" evidence="6">
    <location>
        <begin position="180"/>
        <end position="193"/>
    </location>
</feature>
<feature type="transmembrane region" description="Helical" evidence="7">
    <location>
        <begin position="1135"/>
        <end position="1155"/>
    </location>
</feature>
<dbReference type="InterPro" id="IPR004182">
    <property type="entry name" value="GRAM"/>
</dbReference>
<dbReference type="Pfam" id="PF02893">
    <property type="entry name" value="GRAM"/>
    <property type="match status" value="1"/>
</dbReference>
<feature type="compositionally biased region" description="Basic and acidic residues" evidence="6">
    <location>
        <begin position="62"/>
        <end position="79"/>
    </location>
</feature>
<keyword evidence="10" id="KW-1185">Reference proteome</keyword>
<feature type="compositionally biased region" description="Polar residues" evidence="6">
    <location>
        <begin position="292"/>
        <end position="327"/>
    </location>
</feature>
<evidence type="ECO:0000256" key="7">
    <source>
        <dbReference type="SAM" id="Phobius"/>
    </source>
</evidence>